<dbReference type="Pfam" id="PF00121">
    <property type="entry name" value="TIM"/>
    <property type="match status" value="1"/>
</dbReference>
<name>A0A0C5JCM5_9PROT</name>
<keyword evidence="11" id="KW-1185">Reference proteome</keyword>
<dbReference type="GO" id="GO:0046166">
    <property type="term" value="P:glyceraldehyde-3-phosphate biosynthetic process"/>
    <property type="evidence" value="ECO:0007669"/>
    <property type="project" value="TreeGrafter"/>
</dbReference>
<dbReference type="GO" id="GO:0005829">
    <property type="term" value="C:cytosol"/>
    <property type="evidence" value="ECO:0007669"/>
    <property type="project" value="TreeGrafter"/>
</dbReference>
<sequence length="255" mass="26446">MCNKLVVANWKMHGRLATNSGLLDAIRSGVSAQTGAARGVASRVVLCVPYPYLAQTRQSLEDSSVAWGAQNISEHDQGAWTGEVSGSMLADFGCRYVLVGHSERRAFFAETDAIIAAKFAAAQRAGLIPILCVGETLAEREAGVTHDVITRQLDAVLASNGSAAFAQAVVAYEPVWAIGTGQTATPDQAQEVHAAIRGRLARESAGLGDHLQILYGGSVKPGNAAEIFSQPDIDGGLIGGASLVAADFLAICAAA</sequence>
<evidence type="ECO:0000256" key="5">
    <source>
        <dbReference type="ARBA" id="ARBA00022490"/>
    </source>
</evidence>
<dbReference type="PATRIC" id="fig|1565605.3.peg.1761"/>
<dbReference type="InterPro" id="IPR000652">
    <property type="entry name" value="Triosephosphate_isomerase"/>
</dbReference>
<comment type="function">
    <text evidence="8">Involved in the gluconeogenesis. Catalyzes stereospecifically the conversion of dihydroxyacetone phosphate (DHAP) to D-glyceraldehyde-3-phosphate (G3P).</text>
</comment>
<keyword evidence="6 8" id="KW-0324">Glycolysis</keyword>
<dbReference type="PROSITE" id="PS51440">
    <property type="entry name" value="TIM_2"/>
    <property type="match status" value="1"/>
</dbReference>
<dbReference type="UniPathway" id="UPA00138"/>
<dbReference type="HAMAP" id="MF_00147_B">
    <property type="entry name" value="TIM_B"/>
    <property type="match status" value="1"/>
</dbReference>
<gene>
    <name evidence="8" type="primary">tpiA</name>
    <name evidence="10" type="ORF">PG1C_08310</name>
</gene>
<keyword evidence="7 8" id="KW-0413">Isomerase</keyword>
<dbReference type="STRING" id="1565605.PG1C_08310"/>
<comment type="subunit">
    <text evidence="8 9">Homodimer.</text>
</comment>
<accession>A0A0C5JCM5</accession>
<dbReference type="RefSeq" id="WP_202634386.1">
    <property type="nucleotide sequence ID" value="NZ_CP010554.1"/>
</dbReference>
<feature type="binding site" evidence="8">
    <location>
        <begin position="239"/>
        <end position="240"/>
    </location>
    <ligand>
        <name>substrate</name>
    </ligand>
</feature>
<dbReference type="GO" id="GO:0006094">
    <property type="term" value="P:gluconeogenesis"/>
    <property type="evidence" value="ECO:0007669"/>
    <property type="project" value="UniProtKB-UniRule"/>
</dbReference>
<reference evidence="10 11" key="1">
    <citation type="journal article" date="2015" name="Genome Announc.">
        <title>Complete Genome Sequence of a Novel Bacterium within the Family Rhodocyclaceae That Degrades Polycyclic Aromatic Hydrocarbons.</title>
        <authorList>
            <person name="Singleton D.R."/>
            <person name="Dickey A.N."/>
            <person name="Scholl E.H."/>
            <person name="Wright F.A."/>
            <person name="Aitken M.D."/>
        </authorList>
    </citation>
    <scope>NUCLEOTIDE SEQUENCE [LARGE SCALE GENOMIC DNA]</scope>
    <source>
        <strain evidence="11">PG1-Ca6</strain>
    </source>
</reference>
<dbReference type="GO" id="GO:0004807">
    <property type="term" value="F:triose-phosphate isomerase activity"/>
    <property type="evidence" value="ECO:0007669"/>
    <property type="project" value="UniProtKB-UniRule"/>
</dbReference>
<evidence type="ECO:0000256" key="7">
    <source>
        <dbReference type="ARBA" id="ARBA00023235"/>
    </source>
</evidence>
<evidence type="ECO:0000256" key="2">
    <source>
        <dbReference type="ARBA" id="ARBA00004939"/>
    </source>
</evidence>
<evidence type="ECO:0000313" key="10">
    <source>
        <dbReference type="EMBL" id="AJP49534.1"/>
    </source>
</evidence>
<protein>
    <recommendedName>
        <fullName evidence="8 9">Triosephosphate isomerase</fullName>
        <shortName evidence="8">TIM</shortName>
        <shortName evidence="8">TPI</shortName>
        <ecNumber evidence="8 9">5.3.1.1</ecNumber>
    </recommendedName>
    <alternativeName>
        <fullName evidence="8">Triose-phosphate isomerase</fullName>
    </alternativeName>
</protein>
<dbReference type="GO" id="GO:0019563">
    <property type="term" value="P:glycerol catabolic process"/>
    <property type="evidence" value="ECO:0007669"/>
    <property type="project" value="TreeGrafter"/>
</dbReference>
<comment type="pathway">
    <text evidence="8 9">Carbohydrate biosynthesis; gluconeogenesis.</text>
</comment>
<dbReference type="AlphaFoldDB" id="A0A0C5JCM5"/>
<dbReference type="PROSITE" id="PS00171">
    <property type="entry name" value="TIM_1"/>
    <property type="match status" value="1"/>
</dbReference>
<feature type="active site" description="Proton acceptor" evidence="8">
    <location>
        <position position="173"/>
    </location>
</feature>
<evidence type="ECO:0000256" key="8">
    <source>
        <dbReference type="HAMAP-Rule" id="MF_00147"/>
    </source>
</evidence>
<keyword evidence="5 8" id="KW-0963">Cytoplasm</keyword>
<dbReference type="NCBIfam" id="TIGR00419">
    <property type="entry name" value="tim"/>
    <property type="match status" value="1"/>
</dbReference>
<dbReference type="SUPFAM" id="SSF51351">
    <property type="entry name" value="Triosephosphate isomerase (TIM)"/>
    <property type="match status" value="1"/>
</dbReference>
<feature type="active site" description="Electrophile" evidence="8">
    <location>
        <position position="101"/>
    </location>
</feature>
<feature type="binding site" evidence="8">
    <location>
        <begin position="9"/>
        <end position="11"/>
    </location>
    <ligand>
        <name>substrate</name>
    </ligand>
</feature>
<dbReference type="InterPro" id="IPR035990">
    <property type="entry name" value="TIM_sf"/>
</dbReference>
<comment type="similarity">
    <text evidence="3 8 9">Belongs to the triosephosphate isomerase family.</text>
</comment>
<organism evidence="10 11">
    <name type="scientific">Rugosibacter aromaticivorans</name>
    <dbReference type="NCBI Taxonomy" id="1565605"/>
    <lineage>
        <taxon>Bacteria</taxon>
        <taxon>Pseudomonadati</taxon>
        <taxon>Pseudomonadota</taxon>
        <taxon>Betaproteobacteria</taxon>
        <taxon>Nitrosomonadales</taxon>
        <taxon>Sterolibacteriaceae</taxon>
        <taxon>Rugosibacter</taxon>
    </lineage>
</organism>
<dbReference type="UniPathway" id="UPA00109">
    <property type="reaction ID" value="UER00189"/>
</dbReference>
<evidence type="ECO:0000313" key="11">
    <source>
        <dbReference type="Proteomes" id="UP000061603"/>
    </source>
</evidence>
<evidence type="ECO:0000256" key="1">
    <source>
        <dbReference type="ARBA" id="ARBA00004680"/>
    </source>
</evidence>
<feature type="binding site" evidence="8">
    <location>
        <position position="218"/>
    </location>
    <ligand>
        <name>substrate</name>
    </ligand>
</feature>
<comment type="pathway">
    <text evidence="2">Carbohydrate metabolism; erythritol degradation.</text>
</comment>
<dbReference type="HOGENOM" id="CLU_024251_2_3_4"/>
<dbReference type="InterPro" id="IPR020861">
    <property type="entry name" value="Triosephosphate_isomerase_AS"/>
</dbReference>
<dbReference type="EC" id="5.3.1.1" evidence="8 9"/>
<feature type="binding site" evidence="8">
    <location>
        <position position="179"/>
    </location>
    <ligand>
        <name>substrate</name>
    </ligand>
</feature>
<dbReference type="EMBL" id="CP010554">
    <property type="protein sequence ID" value="AJP49534.1"/>
    <property type="molecule type" value="Genomic_DNA"/>
</dbReference>
<comment type="catalytic activity">
    <reaction evidence="8 9">
        <text>D-glyceraldehyde 3-phosphate = dihydroxyacetone phosphate</text>
        <dbReference type="Rhea" id="RHEA:18585"/>
        <dbReference type="ChEBI" id="CHEBI:57642"/>
        <dbReference type="ChEBI" id="CHEBI:59776"/>
        <dbReference type="EC" id="5.3.1.1"/>
    </reaction>
</comment>
<dbReference type="CDD" id="cd00311">
    <property type="entry name" value="TIM"/>
    <property type="match status" value="1"/>
</dbReference>
<comment type="subcellular location">
    <subcellularLocation>
        <location evidence="8 9">Cytoplasm</location>
    </subcellularLocation>
</comment>
<dbReference type="InterPro" id="IPR013785">
    <property type="entry name" value="Aldolase_TIM"/>
</dbReference>
<evidence type="ECO:0000256" key="6">
    <source>
        <dbReference type="ARBA" id="ARBA00023152"/>
    </source>
</evidence>
<proteinExistence type="inferred from homology"/>
<dbReference type="PANTHER" id="PTHR21139">
    <property type="entry name" value="TRIOSEPHOSPHATE ISOMERASE"/>
    <property type="match status" value="1"/>
</dbReference>
<dbReference type="Gene3D" id="3.20.20.70">
    <property type="entry name" value="Aldolase class I"/>
    <property type="match status" value="1"/>
</dbReference>
<keyword evidence="4 8" id="KW-0312">Gluconeogenesis</keyword>
<dbReference type="GO" id="GO:0006096">
    <property type="term" value="P:glycolytic process"/>
    <property type="evidence" value="ECO:0007669"/>
    <property type="project" value="UniProtKB-UniRule"/>
</dbReference>
<dbReference type="FunFam" id="3.20.20.70:FF:000016">
    <property type="entry name" value="Triosephosphate isomerase"/>
    <property type="match status" value="1"/>
</dbReference>
<evidence type="ECO:0000256" key="4">
    <source>
        <dbReference type="ARBA" id="ARBA00022432"/>
    </source>
</evidence>
<evidence type="ECO:0000256" key="3">
    <source>
        <dbReference type="ARBA" id="ARBA00007422"/>
    </source>
</evidence>
<dbReference type="InterPro" id="IPR022896">
    <property type="entry name" value="TrioseP_Isoase_bac/euk"/>
</dbReference>
<dbReference type="Proteomes" id="UP000061603">
    <property type="component" value="Chromosome"/>
</dbReference>
<comment type="pathway">
    <text evidence="1 8 9">Carbohydrate degradation; glycolysis; D-glyceraldehyde 3-phosphate from glycerone phosphate: step 1/1.</text>
</comment>
<evidence type="ECO:0000256" key="9">
    <source>
        <dbReference type="RuleBase" id="RU363013"/>
    </source>
</evidence>
<dbReference type="KEGG" id="rbu:PG1C_08310"/>
<dbReference type="PANTHER" id="PTHR21139:SF42">
    <property type="entry name" value="TRIOSEPHOSPHATE ISOMERASE"/>
    <property type="match status" value="1"/>
</dbReference>